<accession>A0ABS6ULT2</accession>
<keyword evidence="1" id="KW-0812">Transmembrane</keyword>
<keyword evidence="1" id="KW-0472">Membrane</keyword>
<keyword evidence="1" id="KW-1133">Transmembrane helix</keyword>
<name>A0ABS6ULT2_9PSEU</name>
<organism evidence="2 3">
    <name type="scientific">Pseudonocardia abyssalis</name>
    <dbReference type="NCBI Taxonomy" id="2792008"/>
    <lineage>
        <taxon>Bacteria</taxon>
        <taxon>Bacillati</taxon>
        <taxon>Actinomycetota</taxon>
        <taxon>Actinomycetes</taxon>
        <taxon>Pseudonocardiales</taxon>
        <taxon>Pseudonocardiaceae</taxon>
        <taxon>Pseudonocardia</taxon>
    </lineage>
</organism>
<dbReference type="RefSeq" id="WP_218605792.1">
    <property type="nucleotide sequence ID" value="NZ_JADQDJ010000429.1"/>
</dbReference>
<evidence type="ECO:0000313" key="2">
    <source>
        <dbReference type="EMBL" id="MBW0133203.1"/>
    </source>
</evidence>
<gene>
    <name evidence="2" type="ORF">I4I81_02885</name>
</gene>
<evidence type="ECO:0000256" key="1">
    <source>
        <dbReference type="SAM" id="Phobius"/>
    </source>
</evidence>
<dbReference type="InterPro" id="IPR003425">
    <property type="entry name" value="CCB3/YggT"/>
</dbReference>
<keyword evidence="3" id="KW-1185">Reference proteome</keyword>
<reference evidence="2 3" key="1">
    <citation type="submission" date="2020-11" db="EMBL/GenBank/DDBJ databases">
        <title>Pseudonocardia abyssalis sp. nov. and Pseudonocardia oceani sp. nov., description and phylogenomic analysis of two novel actinomycetes isolated from the deep Southern Ocean.</title>
        <authorList>
            <person name="Parra J."/>
        </authorList>
    </citation>
    <scope>NUCLEOTIDE SEQUENCE [LARGE SCALE GENOMIC DNA]</scope>
    <source>
        <strain evidence="2 3">KRD-168</strain>
    </source>
</reference>
<comment type="caution">
    <text evidence="2">The sequence shown here is derived from an EMBL/GenBank/DDBJ whole genome shotgun (WGS) entry which is preliminary data.</text>
</comment>
<dbReference type="Pfam" id="PF02325">
    <property type="entry name" value="CCB3_YggT"/>
    <property type="match status" value="1"/>
</dbReference>
<protein>
    <submittedName>
        <fullName evidence="2">YggT family protein</fullName>
    </submittedName>
</protein>
<feature type="transmembrane region" description="Helical" evidence="1">
    <location>
        <begin position="67"/>
        <end position="86"/>
    </location>
</feature>
<dbReference type="Proteomes" id="UP000694287">
    <property type="component" value="Unassembled WGS sequence"/>
</dbReference>
<proteinExistence type="predicted"/>
<dbReference type="EMBL" id="JADQDK010000001">
    <property type="protein sequence ID" value="MBW0133203.1"/>
    <property type="molecule type" value="Genomic_DNA"/>
</dbReference>
<sequence>MTVIGVLLGTLLLIFQVALFARLVVDWAGVLAGGPEPGWRRGARRATHAVTEPVLAPVRRVLRPVRIGSVGLDLAFPVVFLAVVLLRQLVLTL</sequence>
<evidence type="ECO:0000313" key="3">
    <source>
        <dbReference type="Proteomes" id="UP000694287"/>
    </source>
</evidence>